<evidence type="ECO:0000313" key="7">
    <source>
        <dbReference type="EMBL" id="OCF51529.1"/>
    </source>
</evidence>
<keyword evidence="2" id="KW-0378">Hydrolase</keyword>
<protein>
    <recommendedName>
        <fullName evidence="6">Helicase C-terminal domain-containing protein</fullName>
    </recommendedName>
</protein>
<feature type="compositionally biased region" description="Low complexity" evidence="5">
    <location>
        <begin position="473"/>
        <end position="485"/>
    </location>
</feature>
<dbReference type="GO" id="GO:0005634">
    <property type="term" value="C:nucleus"/>
    <property type="evidence" value="ECO:0007669"/>
    <property type="project" value="TreeGrafter"/>
</dbReference>
<dbReference type="InterPro" id="IPR049730">
    <property type="entry name" value="SNF2/RAD54-like_C"/>
</dbReference>
<dbReference type="EMBL" id="KV700115">
    <property type="protein sequence ID" value="OCF51529.1"/>
    <property type="molecule type" value="Genomic_DNA"/>
</dbReference>
<feature type="compositionally biased region" description="Pro residues" evidence="5">
    <location>
        <begin position="490"/>
        <end position="499"/>
    </location>
</feature>
<dbReference type="InterPro" id="IPR000330">
    <property type="entry name" value="SNF2_N"/>
</dbReference>
<feature type="region of interest" description="Disordered" evidence="5">
    <location>
        <begin position="54"/>
        <end position="182"/>
    </location>
</feature>
<dbReference type="CDD" id="cd18793">
    <property type="entry name" value="SF2_C_SNF"/>
    <property type="match status" value="1"/>
</dbReference>
<dbReference type="InterPro" id="IPR014001">
    <property type="entry name" value="Helicase_ATP-bd"/>
</dbReference>
<dbReference type="PANTHER" id="PTHR45626:SF17">
    <property type="entry name" value="HELICASE-LIKE TRANSCRIPTION FACTOR"/>
    <property type="match status" value="1"/>
</dbReference>
<dbReference type="RefSeq" id="XP_019012748.1">
    <property type="nucleotide sequence ID" value="XM_019154008.1"/>
</dbReference>
<evidence type="ECO:0000256" key="2">
    <source>
        <dbReference type="ARBA" id="ARBA00022801"/>
    </source>
</evidence>
<feature type="compositionally biased region" description="Basic and acidic residues" evidence="5">
    <location>
        <begin position="433"/>
        <end position="444"/>
    </location>
</feature>
<dbReference type="GO" id="GO:0008094">
    <property type="term" value="F:ATP-dependent activity, acting on DNA"/>
    <property type="evidence" value="ECO:0007669"/>
    <property type="project" value="TreeGrafter"/>
</dbReference>
<dbReference type="GO" id="GO:0005524">
    <property type="term" value="F:ATP binding"/>
    <property type="evidence" value="ECO:0007669"/>
    <property type="project" value="UniProtKB-KW"/>
</dbReference>
<feature type="domain" description="Helicase C-terminal" evidence="6">
    <location>
        <begin position="1438"/>
        <end position="1634"/>
    </location>
</feature>
<evidence type="ECO:0000259" key="6">
    <source>
        <dbReference type="PROSITE" id="PS51194"/>
    </source>
</evidence>
<dbReference type="SMART" id="SM00490">
    <property type="entry name" value="HELICc"/>
    <property type="match status" value="1"/>
</dbReference>
<feature type="compositionally biased region" description="Basic and acidic residues" evidence="5">
    <location>
        <begin position="15"/>
        <end position="26"/>
    </location>
</feature>
<dbReference type="InterPro" id="IPR001650">
    <property type="entry name" value="Helicase_C-like"/>
</dbReference>
<reference evidence="7" key="3">
    <citation type="submission" date="2016-07" db="EMBL/GenBank/DDBJ databases">
        <title>Evolution of pathogenesis and genome organization in the Tremellales.</title>
        <authorList>
            <person name="Cuomo C."/>
            <person name="Litvintseva A."/>
            <person name="Heitman J."/>
            <person name="Chen Y."/>
            <person name="Sun S."/>
            <person name="Springer D."/>
            <person name="Dromer F."/>
            <person name="Young S."/>
            <person name="Zeng Q."/>
            <person name="Chapman S."/>
            <person name="Gujja S."/>
            <person name="Saif S."/>
            <person name="Birren B."/>
        </authorList>
    </citation>
    <scope>NUCLEOTIDE SEQUENCE</scope>
    <source>
        <strain evidence="7">CBS 10737</strain>
    </source>
</reference>
<dbReference type="SUPFAM" id="SSF52540">
    <property type="entry name" value="P-loop containing nucleoside triphosphate hydrolases"/>
    <property type="match status" value="2"/>
</dbReference>
<dbReference type="SMART" id="SM00487">
    <property type="entry name" value="DEXDc"/>
    <property type="match status" value="1"/>
</dbReference>
<reference evidence="8" key="4">
    <citation type="submission" date="2024-02" db="EMBL/GenBank/DDBJ databases">
        <title>Comparative genomics of Cryptococcus and Kwoniella reveals pathogenesis evolution and contrasting modes of karyotype evolution via chromosome fusion or intercentromeric recombination.</title>
        <authorList>
            <person name="Coelho M.A."/>
            <person name="David-Palma M."/>
            <person name="Shea T."/>
            <person name="Bowers K."/>
            <person name="McGinley-Smith S."/>
            <person name="Mohammad A.W."/>
            <person name="Gnirke A."/>
            <person name="Yurkov A.M."/>
            <person name="Nowrousian M."/>
            <person name="Sun S."/>
            <person name="Cuomo C.A."/>
            <person name="Heitman J."/>
        </authorList>
    </citation>
    <scope>NUCLEOTIDE SEQUENCE</scope>
    <source>
        <strain evidence="8">CBS 10737</strain>
    </source>
</reference>
<reference evidence="7" key="1">
    <citation type="submission" date="2013-07" db="EMBL/GenBank/DDBJ databases">
        <title>The Genome Sequence of Cryptococcus pinus CBS10737.</title>
        <authorList>
            <consortium name="The Broad Institute Genome Sequencing Platform"/>
            <person name="Cuomo C."/>
            <person name="Litvintseva A."/>
            <person name="Chen Y."/>
            <person name="Heitman J."/>
            <person name="Sun S."/>
            <person name="Springer D."/>
            <person name="Dromer F."/>
            <person name="Young S.K."/>
            <person name="Zeng Q."/>
            <person name="Gargeya S."/>
            <person name="Fitzgerald M."/>
            <person name="Abouelleil A."/>
            <person name="Alvarado L."/>
            <person name="Berlin A.M."/>
            <person name="Chapman S.B."/>
            <person name="Dewar J."/>
            <person name="Goldberg J."/>
            <person name="Griggs A."/>
            <person name="Gujja S."/>
            <person name="Hansen M."/>
            <person name="Howarth C."/>
            <person name="Imamovic A."/>
            <person name="Larimer J."/>
            <person name="McCowan C."/>
            <person name="Murphy C."/>
            <person name="Pearson M."/>
            <person name="Priest M."/>
            <person name="Roberts A."/>
            <person name="Saif S."/>
            <person name="Shea T."/>
            <person name="Sykes S."/>
            <person name="Wortman J."/>
            <person name="Nusbaum C."/>
            <person name="Birren B."/>
        </authorList>
    </citation>
    <scope>NUCLEOTIDE SEQUENCE [LARGE SCALE GENOMIC DNA]</scope>
    <source>
        <strain evidence="7">CBS 10737</strain>
    </source>
</reference>
<feature type="region of interest" description="Disordered" evidence="5">
    <location>
        <begin position="1681"/>
        <end position="1747"/>
    </location>
</feature>
<reference evidence="8" key="2">
    <citation type="submission" date="2013-07" db="EMBL/GenBank/DDBJ databases">
        <authorList>
            <consortium name="The Broad Institute Genome Sequencing Platform"/>
            <person name="Cuomo C."/>
            <person name="Litvintseva A."/>
            <person name="Chen Y."/>
            <person name="Heitman J."/>
            <person name="Sun S."/>
            <person name="Springer D."/>
            <person name="Dromer F."/>
            <person name="Young S.K."/>
            <person name="Zeng Q."/>
            <person name="Gargeya S."/>
            <person name="Fitzgerald M."/>
            <person name="Abouelleil A."/>
            <person name="Alvarado L."/>
            <person name="Berlin A.M."/>
            <person name="Chapman S.B."/>
            <person name="Dewar J."/>
            <person name="Goldberg J."/>
            <person name="Griggs A."/>
            <person name="Gujja S."/>
            <person name="Hansen M."/>
            <person name="Howarth C."/>
            <person name="Imamovic A."/>
            <person name="Larimer J."/>
            <person name="McCowan C."/>
            <person name="Murphy C."/>
            <person name="Pearson M."/>
            <person name="Priest M."/>
            <person name="Roberts A."/>
            <person name="Saif S."/>
            <person name="Shea T."/>
            <person name="Sykes S."/>
            <person name="Wortman J."/>
            <person name="Nusbaum C."/>
            <person name="Birren B."/>
        </authorList>
    </citation>
    <scope>NUCLEOTIDE SEQUENCE</scope>
    <source>
        <strain evidence="8">CBS 10737</strain>
    </source>
</reference>
<dbReference type="GO" id="GO:0004386">
    <property type="term" value="F:helicase activity"/>
    <property type="evidence" value="ECO:0007669"/>
    <property type="project" value="UniProtKB-KW"/>
</dbReference>
<keyword evidence="3" id="KW-0347">Helicase</keyword>
<feature type="compositionally biased region" description="Basic and acidic residues" evidence="5">
    <location>
        <begin position="627"/>
        <end position="637"/>
    </location>
</feature>
<dbReference type="Pfam" id="PF00176">
    <property type="entry name" value="SNF2-rel_dom"/>
    <property type="match status" value="1"/>
</dbReference>
<evidence type="ECO:0000256" key="5">
    <source>
        <dbReference type="SAM" id="MobiDB-lite"/>
    </source>
</evidence>
<dbReference type="Pfam" id="PF00271">
    <property type="entry name" value="Helicase_C"/>
    <property type="match status" value="1"/>
</dbReference>
<dbReference type="PROSITE" id="PS51194">
    <property type="entry name" value="HELICASE_CTER"/>
    <property type="match status" value="1"/>
</dbReference>
<dbReference type="EMBL" id="CP144524">
    <property type="protein sequence ID" value="WWC70754.1"/>
    <property type="molecule type" value="Genomic_DNA"/>
</dbReference>
<dbReference type="GO" id="GO:0006281">
    <property type="term" value="P:DNA repair"/>
    <property type="evidence" value="ECO:0007669"/>
    <property type="project" value="TreeGrafter"/>
</dbReference>
<accession>A0A1B9I7S7</accession>
<feature type="compositionally biased region" description="Low complexity" evidence="5">
    <location>
        <begin position="83"/>
        <end position="99"/>
    </location>
</feature>
<evidence type="ECO:0000313" key="8">
    <source>
        <dbReference type="EMBL" id="WWC70754.1"/>
    </source>
</evidence>
<dbReference type="GO" id="GO:0016787">
    <property type="term" value="F:hydrolase activity"/>
    <property type="evidence" value="ECO:0007669"/>
    <property type="project" value="UniProtKB-KW"/>
</dbReference>
<gene>
    <name evidence="7" type="ORF">I206_02243</name>
    <name evidence="8" type="ORF">I206_104705</name>
</gene>
<dbReference type="STRING" id="1296096.A0A1B9I7S7"/>
<feature type="compositionally biased region" description="Basic and acidic residues" evidence="5">
    <location>
        <begin position="1681"/>
        <end position="1718"/>
    </location>
</feature>
<organism evidence="7">
    <name type="scientific">Kwoniella pini CBS 10737</name>
    <dbReference type="NCBI Taxonomy" id="1296096"/>
    <lineage>
        <taxon>Eukaryota</taxon>
        <taxon>Fungi</taxon>
        <taxon>Dikarya</taxon>
        <taxon>Basidiomycota</taxon>
        <taxon>Agaricomycotina</taxon>
        <taxon>Tremellomycetes</taxon>
        <taxon>Tremellales</taxon>
        <taxon>Cryptococcaceae</taxon>
        <taxon>Kwoniella</taxon>
    </lineage>
</organism>
<evidence type="ECO:0000256" key="1">
    <source>
        <dbReference type="ARBA" id="ARBA00022741"/>
    </source>
</evidence>
<dbReference type="Gene3D" id="3.40.50.300">
    <property type="entry name" value="P-loop containing nucleotide triphosphate hydrolases"/>
    <property type="match status" value="2"/>
</dbReference>
<dbReference type="PANTHER" id="PTHR45626">
    <property type="entry name" value="TRANSCRIPTION TERMINATION FACTOR 2-RELATED"/>
    <property type="match status" value="1"/>
</dbReference>
<name>A0A1B9I7S7_9TREE</name>
<feature type="region of interest" description="Disordered" evidence="5">
    <location>
        <begin position="1"/>
        <end position="26"/>
    </location>
</feature>
<keyword evidence="1" id="KW-0547">Nucleotide-binding</keyword>
<dbReference type="OrthoDB" id="3270319at2759"/>
<proteinExistence type="predicted"/>
<keyword evidence="9" id="KW-1185">Reference proteome</keyword>
<feature type="compositionally biased region" description="Polar residues" evidence="5">
    <location>
        <begin position="652"/>
        <end position="663"/>
    </location>
</feature>
<dbReference type="GeneID" id="30170612"/>
<feature type="region of interest" description="Disordered" evidence="5">
    <location>
        <begin position="465"/>
        <end position="510"/>
    </location>
</feature>
<dbReference type="InterPro" id="IPR027417">
    <property type="entry name" value="P-loop_NTPase"/>
</dbReference>
<feature type="region of interest" description="Disordered" evidence="5">
    <location>
        <begin position="620"/>
        <end position="663"/>
    </location>
</feature>
<feature type="region of interest" description="Disordered" evidence="5">
    <location>
        <begin position="422"/>
        <end position="444"/>
    </location>
</feature>
<keyword evidence="4" id="KW-0067">ATP-binding</keyword>
<evidence type="ECO:0000256" key="3">
    <source>
        <dbReference type="ARBA" id="ARBA00022806"/>
    </source>
</evidence>
<evidence type="ECO:0000313" key="9">
    <source>
        <dbReference type="Proteomes" id="UP000094020"/>
    </source>
</evidence>
<dbReference type="Proteomes" id="UP000094020">
    <property type="component" value="Chromosome 6"/>
</dbReference>
<evidence type="ECO:0000256" key="4">
    <source>
        <dbReference type="ARBA" id="ARBA00022840"/>
    </source>
</evidence>
<dbReference type="InterPro" id="IPR050628">
    <property type="entry name" value="SNF2_RAD54_helicase_TF"/>
</dbReference>
<dbReference type="KEGG" id="kpin:30170612"/>
<sequence length="2059" mass="233187">MGPKRKRIDSSPTAMERRTRAAAAAERRAAEAAYKASAPSESTLASPITSVPAAAFDKQGSEHTLPAPSTPFKPAFSAAQGQSAIPTSSSIGTTSTTASRPQKDVTFEVNSADEEEDIAKPKGSNANRTAKIASKKTKNSQGKRPPSPSSGPARLGGSMTGGAHATYHASSLGGNGSENEDLNSVLNQDASKRKVLEVSDEFCTHYRLVKTRTGAGRSQSLTHSLQRVTAADMKPVLDKALQKGITNMEKRTAQKAVNVLDDDAGSDSEEEDIGYVATEIKLSRQVQNLLKSHGRNLLPFNPNAQGNLRSLARSEKFKKRSETKVGPSITDLKNNFFTHAKGNSHRWGAMLILLPNQWWESPEVETLVTQLEVVYGALPRIEDVRAKLAVLSTQHRLYCAESDRRRAKKLQDAKDEANRIKTLKAAGAIPSPKKSEARGGKSEFWSEPHKPEYYSIPFRYLEVPRPSSESDEVSQPSSQSNLSPPCKTTPSPPPSPPFSPQSSQDQSSEVLPYDPDLRYGVWEKDLPPWGFAFLQIWFNHIHRIMEQHFDLVLESHRLLARQWKWADGRKRLRGEDKPSGGVDKPKEYPEEVYLDLAYRVFGEHLVEIWPDQTMRWASKPPIPSSLHNDHITQDSHTENQGGEETSDADTSEAGTGSSDDINISSAENNRQIHHEKRCRAAIKACVDVFRRTQQNRYKELIKKDKSFHQKWSDTYNKHFDCKTRKVQIPFATAWDICGEFFPDHAEYRKMSDDIPHWATRLYNAMLKKSRHYSGPHSDEPIDPERPLEVLAGFLQDEEIRILDSGNREKETRLIKSAIAEPSATIFEDPQGAEAHAVGEGIMQEFGTERLGKMDTLELIQYLGIEECQEQDVWNQAVQVSKEEAYDYKRDENNASLRDPVTGEVQWVNPTAHKLRTSIRWPYLTRYDAVPHDIQLWQEMQRKNPKALATEATHTPIAPMWHQIMAVTNIIERGYIDNNLSENYFGTLLLDDVGLGKTWVPYLVILLLRYYRKRQQADPNFHPPIMKYFKAFYASEAGSESGSQPSEHTFGTWIGNRRLDGKDVPRVHIMCSNNTIINAHLDEGHRLTTPNQVLIKNINEVAFTNIREHRRLWAEVDTAIIGGKEVVLCTTYQHLASDAKRAPFNPEVGQFVADYLERSVYNPRRTYGMVFVDEAAEIRNPQTENAVAIARLMEKSGIVIAATATPMVNGFKDYINICRVLRLPAVLKRGATDSDAPLGRSELLTSPANGLDLIQKHERYDFRTCTRDIKQAITAFDKLEKVAKDIQRSLRAAQGKNRKDHNLDKVDAAIQRLGQKGPQYANELDFGDHVDLENRWRQYQMEIGEQCVSLIRRATQHWCIKRDHHSAGPDGLPLTDISDVDLQAIWIDLTDDQRKKYDQALRQTPDSDRNFVVKARMLLRNVHAVCNYYWDPQEPPTASIQALIKHIKERLEEDKDKPDEEKRKFVVYVKWRCLVDFIQTCMAREGVYSSTMHGDCNTHQRSQLVKEFQHDQDHTATRLTEALDDNNYRVYPPEDASGRPLKGARVMIITDVGGTGVTLHRASVIYLFDPSWSDAEQRQIVGRVKRLGQTRPVEAFAFYVRDTCEERLYDAAIHKGEQSKAFLGQRIIDDLESTGYKDDSEMSDVSENDVSLLIEKDEAKRREKVDKACWLPLTPEEMEAKKLAADQKKDRARKARVENRKAKALSRKEEIERRKENLKTRHKPKKVDKSGQVDELSDDDDVSKDPFEPPQYLQDLFDEYAENSESIEDAIEDLDWKEVERCIITHSLNIFRTRFLKMIIGSPEEKAQINDELRVLEAIVADENELWDKVATPHTWLAGILGINGEVNVPRLIHPPCRAIAQSISLDDAQFTEPVDDADWCGSLEKWCEQLLPHPASLVKKTHLDQLFGFRLSPTLSNILISTLGAHPVLDDDGDGKDTFVSQEELHFNLYCRRLRALTKLALQHCRFDLRGKKGRIPDWLALCTFCIESIPEDNIGYFNLVPSATLGKYLSDQGQICLPSIFNDSALTDNRNYPTEVVQRLMKGGDDKYVITSADSVKN</sequence>